<accession>A0A0L0VXC6</accession>
<dbReference type="Pfam" id="PF03547">
    <property type="entry name" value="Mem_trans"/>
    <property type="match status" value="1"/>
</dbReference>
<dbReference type="OrthoDB" id="2499604at2759"/>
<dbReference type="STRING" id="1165861.A0A0L0VXC6"/>
<gene>
    <name evidence="7" type="ORF">PSTG_02939</name>
</gene>
<comment type="subcellular location">
    <subcellularLocation>
        <location evidence="1">Membrane</location>
        <topology evidence="1">Multi-pass membrane protein</topology>
    </subcellularLocation>
</comment>
<dbReference type="GO" id="GO:0016020">
    <property type="term" value="C:membrane"/>
    <property type="evidence" value="ECO:0007669"/>
    <property type="project" value="UniProtKB-SubCell"/>
</dbReference>
<sequence length="719" mass="79507">MGRAPLKIKPVKGQPDSSRRKDWKLVRRQTRPVVYPEVKDTCLKILANSLHSIKINCHYTSHYLLFTVQYTPIDYRSLPSAALKYGRLRISHWLQYAIHHPEATDLELQASSHSSNLTELLDATPGLYLAILVPSFSVWHCMGRYPDRIIAAFCTAGYIAAIRGIIDCKCRRQLNRLNVGLFTPALVFGKVAFFLTPEKLAGLWIIPASFAIITSVSFASAWCLGKMFRLSRLHLNVAVAGAMFMNTNTIPIALIQSLSLSLDKLKINNMDTPDKELGRAFSYLAVYSLLGSLLRWSYGVRLLQNSDPAADEKEKFRKALHAGVDCEKYNFPSSETTDTRVNLNDAPMPDFIDLAVPTRAQGAYRISGATACSYDSDIFTAFPKSNVRFSYPTAFGAYSNLIGANGTGKGSMRISSATVFSDDSEVTQYDIDGDPRRKSYRHGQMTIPEMQSCNDVAIVYDELPRLQPIWENQIDEAGEGDSQAAPGQTTAPLPGEERTAHNRKKMPPIKATHVLSGAMRFIRAVEKFANPPLISSVLSIVVACIPPLQHWLSGIQILRNFLNSAGNASIPITLIVLGSFFSSSSSSSQQAGRKSVKASHSAMEFEHSSHKSPRNQTTTIILALLSRHLITPLILLPLMYILSKFARVPILADPIFLLTTVLLIGAPPAITLSQMATKQDGHLEKLVSRLLFWSFIFITPLTTLLLVGIAIMIHDTRQG</sequence>
<proteinExistence type="predicted"/>
<feature type="transmembrane region" description="Helical" evidence="6">
    <location>
        <begin position="201"/>
        <end position="225"/>
    </location>
</feature>
<evidence type="ECO:0000256" key="2">
    <source>
        <dbReference type="ARBA" id="ARBA00022692"/>
    </source>
</evidence>
<comment type="caution">
    <text evidence="7">The sequence shown here is derived from an EMBL/GenBank/DDBJ whole genome shotgun (WGS) entry which is preliminary data.</text>
</comment>
<dbReference type="GO" id="GO:0005783">
    <property type="term" value="C:endoplasmic reticulum"/>
    <property type="evidence" value="ECO:0007669"/>
    <property type="project" value="TreeGrafter"/>
</dbReference>
<keyword evidence="4 6" id="KW-0472">Membrane</keyword>
<feature type="transmembrane region" description="Helical" evidence="6">
    <location>
        <begin position="690"/>
        <end position="713"/>
    </location>
</feature>
<dbReference type="GO" id="GO:0055085">
    <property type="term" value="P:transmembrane transport"/>
    <property type="evidence" value="ECO:0007669"/>
    <property type="project" value="InterPro"/>
</dbReference>
<keyword evidence="2 6" id="KW-0812">Transmembrane</keyword>
<evidence type="ECO:0000256" key="1">
    <source>
        <dbReference type="ARBA" id="ARBA00004141"/>
    </source>
</evidence>
<evidence type="ECO:0000256" key="3">
    <source>
        <dbReference type="ARBA" id="ARBA00022989"/>
    </source>
</evidence>
<dbReference type="InterPro" id="IPR004776">
    <property type="entry name" value="Mem_transp_PIN-like"/>
</dbReference>
<keyword evidence="8" id="KW-1185">Reference proteome</keyword>
<dbReference type="Proteomes" id="UP000054564">
    <property type="component" value="Unassembled WGS sequence"/>
</dbReference>
<feature type="region of interest" description="Disordered" evidence="5">
    <location>
        <begin position="478"/>
        <end position="504"/>
    </location>
</feature>
<feature type="transmembrane region" description="Helical" evidence="6">
    <location>
        <begin position="280"/>
        <end position="298"/>
    </location>
</feature>
<feature type="transmembrane region" description="Helical" evidence="6">
    <location>
        <begin position="145"/>
        <end position="165"/>
    </location>
</feature>
<dbReference type="AlphaFoldDB" id="A0A0L0VXC6"/>
<evidence type="ECO:0000313" key="7">
    <source>
        <dbReference type="EMBL" id="KNF03847.1"/>
    </source>
</evidence>
<name>A0A0L0VXC6_9BASI</name>
<evidence type="ECO:0000256" key="6">
    <source>
        <dbReference type="SAM" id="Phobius"/>
    </source>
</evidence>
<reference evidence="8" key="1">
    <citation type="submission" date="2014-03" db="EMBL/GenBank/DDBJ databases">
        <title>The Genome Sequence of Puccinia striiformis f. sp. tritici PST-78.</title>
        <authorList>
            <consortium name="The Broad Institute Genome Sequencing Platform"/>
            <person name="Cuomo C."/>
            <person name="Hulbert S."/>
            <person name="Chen X."/>
            <person name="Walker B."/>
            <person name="Young S.K."/>
            <person name="Zeng Q."/>
            <person name="Gargeya S."/>
            <person name="Fitzgerald M."/>
            <person name="Haas B."/>
            <person name="Abouelleil A."/>
            <person name="Alvarado L."/>
            <person name="Arachchi H.M."/>
            <person name="Berlin A.M."/>
            <person name="Chapman S.B."/>
            <person name="Goldberg J."/>
            <person name="Griggs A."/>
            <person name="Gujja S."/>
            <person name="Hansen M."/>
            <person name="Howarth C."/>
            <person name="Imamovic A."/>
            <person name="Larimer J."/>
            <person name="McCowan C."/>
            <person name="Montmayeur A."/>
            <person name="Murphy C."/>
            <person name="Neiman D."/>
            <person name="Pearson M."/>
            <person name="Priest M."/>
            <person name="Roberts A."/>
            <person name="Saif S."/>
            <person name="Shea T."/>
            <person name="Sisk P."/>
            <person name="Sykes S."/>
            <person name="Wortman J."/>
            <person name="Nusbaum C."/>
            <person name="Birren B."/>
        </authorList>
    </citation>
    <scope>NUCLEOTIDE SEQUENCE [LARGE SCALE GENOMIC DNA]</scope>
    <source>
        <strain evidence="8">race PST-78</strain>
    </source>
</reference>
<feature type="transmembrane region" description="Helical" evidence="6">
    <location>
        <begin position="237"/>
        <end position="260"/>
    </location>
</feature>
<feature type="transmembrane region" description="Helical" evidence="6">
    <location>
        <begin position="568"/>
        <end position="587"/>
    </location>
</feature>
<dbReference type="PANTHER" id="PTHR31794">
    <property type="entry name" value="AUXIN EFFLUX TRANSPORTER FAMILY PROTEIN (EUROFUNG)"/>
    <property type="match status" value="1"/>
</dbReference>
<evidence type="ECO:0000313" key="8">
    <source>
        <dbReference type="Proteomes" id="UP000054564"/>
    </source>
</evidence>
<organism evidence="7 8">
    <name type="scientific">Puccinia striiformis f. sp. tritici PST-78</name>
    <dbReference type="NCBI Taxonomy" id="1165861"/>
    <lineage>
        <taxon>Eukaryota</taxon>
        <taxon>Fungi</taxon>
        <taxon>Dikarya</taxon>
        <taxon>Basidiomycota</taxon>
        <taxon>Pucciniomycotina</taxon>
        <taxon>Pucciniomycetes</taxon>
        <taxon>Pucciniales</taxon>
        <taxon>Pucciniaceae</taxon>
        <taxon>Puccinia</taxon>
    </lineage>
</organism>
<protein>
    <submittedName>
        <fullName evidence="7">Uncharacterized protein</fullName>
    </submittedName>
</protein>
<feature type="transmembrane region" description="Helical" evidence="6">
    <location>
        <begin position="177"/>
        <end position="195"/>
    </location>
</feature>
<feature type="transmembrane region" description="Helical" evidence="6">
    <location>
        <begin position="620"/>
        <end position="642"/>
    </location>
</feature>
<dbReference type="PANTHER" id="PTHR31794:SF2">
    <property type="entry name" value="AUXIN EFFLUX TRANSPORTER FAMILY PROTEIN (EUROFUNG)"/>
    <property type="match status" value="1"/>
</dbReference>
<evidence type="ECO:0000256" key="4">
    <source>
        <dbReference type="ARBA" id="ARBA00023136"/>
    </source>
</evidence>
<evidence type="ECO:0000256" key="5">
    <source>
        <dbReference type="SAM" id="MobiDB-lite"/>
    </source>
</evidence>
<feature type="region of interest" description="Disordered" evidence="5">
    <location>
        <begin position="1"/>
        <end position="22"/>
    </location>
</feature>
<feature type="transmembrane region" description="Helical" evidence="6">
    <location>
        <begin position="648"/>
        <end position="670"/>
    </location>
</feature>
<dbReference type="EMBL" id="AJIL01000015">
    <property type="protein sequence ID" value="KNF03847.1"/>
    <property type="molecule type" value="Genomic_DNA"/>
</dbReference>
<keyword evidence="3 6" id="KW-1133">Transmembrane helix</keyword>